<keyword evidence="3" id="KW-1185">Reference proteome</keyword>
<dbReference type="AlphaFoldDB" id="A0AAD4KFC1"/>
<dbReference type="InterPro" id="IPR025714">
    <property type="entry name" value="Methyltranfer_dom"/>
</dbReference>
<protein>
    <submittedName>
        <fullName evidence="2">UbiE/COQ5 methyltransferase</fullName>
    </submittedName>
</protein>
<sequence length="273" mass="30002">MSSKTELATYTHGHHSSVIRSHNWRTALNSAGYLLPYLKPDMKILDIGCGGGTITVDLANYVPSGHVIGLERAGDIVLKQARALAQEKGITNIEFVEGDANGLAYADGSFDVVLCHQVLQHVGNPVGILKEMKRVTKSGGLVAAREADYGAWLWYPDVEGLKGWQSLYDKVARHNGGEPDAGRVLHVWAKQAGFTNIKCSSSNWCYSQKDEVKWWADAWTERSVASSFATTAIDAKLATSDDLKEVSNAWKIWGEHEDAWISILSAEVICRKE</sequence>
<feature type="domain" description="Methyltransferase" evidence="1">
    <location>
        <begin position="39"/>
        <end position="176"/>
    </location>
</feature>
<proteinExistence type="predicted"/>
<dbReference type="CDD" id="cd02440">
    <property type="entry name" value="AdoMet_MTases"/>
    <property type="match status" value="1"/>
</dbReference>
<dbReference type="PANTHER" id="PTHR44068:SF11">
    <property type="entry name" value="GERANYL DIPHOSPHATE 2-C-METHYLTRANSFERASE"/>
    <property type="match status" value="1"/>
</dbReference>
<organism evidence="2 3">
    <name type="scientific">Talaromyces proteolyticus</name>
    <dbReference type="NCBI Taxonomy" id="1131652"/>
    <lineage>
        <taxon>Eukaryota</taxon>
        <taxon>Fungi</taxon>
        <taxon>Dikarya</taxon>
        <taxon>Ascomycota</taxon>
        <taxon>Pezizomycotina</taxon>
        <taxon>Eurotiomycetes</taxon>
        <taxon>Eurotiomycetidae</taxon>
        <taxon>Eurotiales</taxon>
        <taxon>Trichocomaceae</taxon>
        <taxon>Talaromyces</taxon>
        <taxon>Talaromyces sect. Bacilispori</taxon>
    </lineage>
</organism>
<name>A0AAD4KFC1_9EURO</name>
<accession>A0AAD4KFC1</accession>
<dbReference type="GO" id="GO:0008168">
    <property type="term" value="F:methyltransferase activity"/>
    <property type="evidence" value="ECO:0007669"/>
    <property type="project" value="UniProtKB-KW"/>
</dbReference>
<dbReference type="RefSeq" id="XP_046066582.1">
    <property type="nucleotide sequence ID" value="XM_046217496.1"/>
</dbReference>
<gene>
    <name evidence="2" type="ORF">BGW36DRAFT_390559</name>
</gene>
<keyword evidence="2" id="KW-0489">Methyltransferase</keyword>
<reference evidence="2" key="1">
    <citation type="submission" date="2021-12" db="EMBL/GenBank/DDBJ databases">
        <title>Convergent genome expansion in fungi linked to evolution of root-endophyte symbiosis.</title>
        <authorList>
            <consortium name="DOE Joint Genome Institute"/>
            <person name="Ke Y.-H."/>
            <person name="Bonito G."/>
            <person name="Liao H.-L."/>
            <person name="Looney B."/>
            <person name="Rojas-Flechas A."/>
            <person name="Nash J."/>
            <person name="Hameed K."/>
            <person name="Schadt C."/>
            <person name="Martin F."/>
            <person name="Crous P.W."/>
            <person name="Miettinen O."/>
            <person name="Magnuson J.K."/>
            <person name="Labbe J."/>
            <person name="Jacobson D."/>
            <person name="Doktycz M.J."/>
            <person name="Veneault-Fourrey C."/>
            <person name="Kuo A."/>
            <person name="Mondo S."/>
            <person name="Calhoun S."/>
            <person name="Riley R."/>
            <person name="Ohm R."/>
            <person name="LaButti K."/>
            <person name="Andreopoulos B."/>
            <person name="Pangilinan J."/>
            <person name="Nolan M."/>
            <person name="Tritt A."/>
            <person name="Clum A."/>
            <person name="Lipzen A."/>
            <person name="Daum C."/>
            <person name="Barry K."/>
            <person name="Grigoriev I.V."/>
            <person name="Vilgalys R."/>
        </authorList>
    </citation>
    <scope>NUCLEOTIDE SEQUENCE</scope>
    <source>
        <strain evidence="2">PMI_201</strain>
    </source>
</reference>
<dbReference type="GO" id="GO:0032259">
    <property type="term" value="P:methylation"/>
    <property type="evidence" value="ECO:0007669"/>
    <property type="project" value="UniProtKB-KW"/>
</dbReference>
<dbReference type="InterPro" id="IPR029063">
    <property type="entry name" value="SAM-dependent_MTases_sf"/>
</dbReference>
<evidence type="ECO:0000259" key="1">
    <source>
        <dbReference type="Pfam" id="PF13847"/>
    </source>
</evidence>
<keyword evidence="2" id="KW-0808">Transferase</keyword>
<dbReference type="Pfam" id="PF13847">
    <property type="entry name" value="Methyltransf_31"/>
    <property type="match status" value="1"/>
</dbReference>
<dbReference type="GeneID" id="70247783"/>
<dbReference type="InterPro" id="IPR050447">
    <property type="entry name" value="Erg6_SMT_methyltransf"/>
</dbReference>
<dbReference type="SUPFAM" id="SSF53335">
    <property type="entry name" value="S-adenosyl-L-methionine-dependent methyltransferases"/>
    <property type="match status" value="1"/>
</dbReference>
<comment type="caution">
    <text evidence="2">The sequence shown here is derived from an EMBL/GenBank/DDBJ whole genome shotgun (WGS) entry which is preliminary data.</text>
</comment>
<dbReference type="Gene3D" id="3.40.50.150">
    <property type="entry name" value="Vaccinia Virus protein VP39"/>
    <property type="match status" value="1"/>
</dbReference>
<evidence type="ECO:0000313" key="2">
    <source>
        <dbReference type="EMBL" id="KAH8690299.1"/>
    </source>
</evidence>
<evidence type="ECO:0000313" key="3">
    <source>
        <dbReference type="Proteomes" id="UP001201262"/>
    </source>
</evidence>
<dbReference type="PANTHER" id="PTHR44068">
    <property type="entry name" value="ZGC:194242"/>
    <property type="match status" value="1"/>
</dbReference>
<dbReference type="Proteomes" id="UP001201262">
    <property type="component" value="Unassembled WGS sequence"/>
</dbReference>
<dbReference type="EMBL" id="JAJTJA010000014">
    <property type="protein sequence ID" value="KAH8690299.1"/>
    <property type="molecule type" value="Genomic_DNA"/>
</dbReference>